<dbReference type="EMBL" id="JACHFJ010000001">
    <property type="protein sequence ID" value="MBB5371990.1"/>
    <property type="molecule type" value="Genomic_DNA"/>
</dbReference>
<name>A0A840VKG1_9PROT</name>
<reference evidence="1 2" key="1">
    <citation type="submission" date="2020-08" db="EMBL/GenBank/DDBJ databases">
        <title>Genomic Encyclopedia of Type Strains, Phase IV (KMG-IV): sequencing the most valuable type-strain genomes for metagenomic binning, comparative biology and taxonomic classification.</title>
        <authorList>
            <person name="Goeker M."/>
        </authorList>
    </citation>
    <scope>NUCLEOTIDE SEQUENCE [LARGE SCALE GENOMIC DNA]</scope>
    <source>
        <strain evidence="1 2">DSM 27026</strain>
    </source>
</reference>
<dbReference type="AlphaFoldDB" id="A0A840VKG1"/>
<dbReference type="Proteomes" id="UP000553706">
    <property type="component" value="Unassembled WGS sequence"/>
</dbReference>
<dbReference type="RefSeq" id="WP_183264994.1">
    <property type="nucleotide sequence ID" value="NZ_JACHFJ010000001.1"/>
</dbReference>
<keyword evidence="2" id="KW-1185">Reference proteome</keyword>
<comment type="caution">
    <text evidence="1">The sequence shown here is derived from an EMBL/GenBank/DDBJ whole genome shotgun (WGS) entry which is preliminary data.</text>
</comment>
<evidence type="ECO:0000313" key="1">
    <source>
        <dbReference type="EMBL" id="MBB5371990.1"/>
    </source>
</evidence>
<organism evidence="1 2">
    <name type="scientific">Acidocella aromatica</name>
    <dbReference type="NCBI Taxonomy" id="1303579"/>
    <lineage>
        <taxon>Bacteria</taxon>
        <taxon>Pseudomonadati</taxon>
        <taxon>Pseudomonadota</taxon>
        <taxon>Alphaproteobacteria</taxon>
        <taxon>Acetobacterales</taxon>
        <taxon>Acidocellaceae</taxon>
        <taxon>Acidocella</taxon>
    </lineage>
</organism>
<protein>
    <submittedName>
        <fullName evidence="1">Uncharacterized protein</fullName>
    </submittedName>
</protein>
<gene>
    <name evidence="1" type="ORF">HNP71_000214</name>
</gene>
<proteinExistence type="predicted"/>
<evidence type="ECO:0000313" key="2">
    <source>
        <dbReference type="Proteomes" id="UP000553706"/>
    </source>
</evidence>
<sequence length="118" mass="12564">MKDPKMKRRNTAKTRGIRLSLLTSCFLGVTLASIIMPARSLAQGMNQADILPVADITLFPLANNTMASVKGTGLQGPSLNKSSTPLGTITLWDELKPSPQQQSIISGSQVITINGISQ</sequence>
<accession>A0A840VKG1</accession>